<dbReference type="SUPFAM" id="SSF103481">
    <property type="entry name" value="Multidrug resistance efflux transporter EmrE"/>
    <property type="match status" value="1"/>
</dbReference>
<dbReference type="Proteomes" id="UP001623559">
    <property type="component" value="Unassembled WGS sequence"/>
</dbReference>
<dbReference type="InterPro" id="IPR037185">
    <property type="entry name" value="EmrE-like"/>
</dbReference>
<feature type="transmembrane region" description="Helical" evidence="1">
    <location>
        <begin position="182"/>
        <end position="206"/>
    </location>
</feature>
<dbReference type="InterPro" id="IPR000620">
    <property type="entry name" value="EamA_dom"/>
</dbReference>
<evidence type="ECO:0000259" key="2">
    <source>
        <dbReference type="Pfam" id="PF00892"/>
    </source>
</evidence>
<dbReference type="RefSeq" id="WP_406778436.1">
    <property type="nucleotide sequence ID" value="NZ_JBEWZG010000003.1"/>
</dbReference>
<feature type="transmembrane region" description="Helical" evidence="1">
    <location>
        <begin position="6"/>
        <end position="21"/>
    </location>
</feature>
<feature type="transmembrane region" description="Helical" evidence="1">
    <location>
        <begin position="33"/>
        <end position="53"/>
    </location>
</feature>
<accession>A0ABW8SWT1</accession>
<keyword evidence="1" id="KW-1133">Transmembrane helix</keyword>
<keyword evidence="1" id="KW-0472">Membrane</keyword>
<keyword evidence="1" id="KW-0812">Transmembrane</keyword>
<feature type="transmembrane region" description="Helical" evidence="1">
    <location>
        <begin position="218"/>
        <end position="237"/>
    </location>
</feature>
<dbReference type="PANTHER" id="PTHR22911">
    <property type="entry name" value="ACYL-MALONYL CONDENSING ENZYME-RELATED"/>
    <property type="match status" value="1"/>
</dbReference>
<evidence type="ECO:0000256" key="1">
    <source>
        <dbReference type="SAM" id="Phobius"/>
    </source>
</evidence>
<comment type="caution">
    <text evidence="3">The sequence shown here is derived from an EMBL/GenBank/DDBJ whole genome shotgun (WGS) entry which is preliminary data.</text>
</comment>
<dbReference type="Pfam" id="PF00892">
    <property type="entry name" value="EamA"/>
    <property type="match status" value="2"/>
</dbReference>
<feature type="transmembrane region" description="Helical" evidence="1">
    <location>
        <begin position="126"/>
        <end position="143"/>
    </location>
</feature>
<name>A0ABW8SWT1_9BACT</name>
<gene>
    <name evidence="3" type="ORF">V7S74_09055</name>
</gene>
<dbReference type="EMBL" id="JBEWZG010000003">
    <property type="protein sequence ID" value="MFL0206890.1"/>
    <property type="molecule type" value="Genomic_DNA"/>
</dbReference>
<feature type="transmembrane region" description="Helical" evidence="1">
    <location>
        <begin position="73"/>
        <end position="91"/>
    </location>
</feature>
<protein>
    <submittedName>
        <fullName evidence="3">DMT family transporter</fullName>
    </submittedName>
</protein>
<proteinExistence type="predicted"/>
<organism evidence="3 4">
    <name type="scientific">Aquirufa novilacunae</name>
    <dbReference type="NCBI Taxonomy" id="3139305"/>
    <lineage>
        <taxon>Bacteria</taxon>
        <taxon>Pseudomonadati</taxon>
        <taxon>Bacteroidota</taxon>
        <taxon>Cytophagia</taxon>
        <taxon>Cytophagales</taxon>
        <taxon>Flectobacillaceae</taxon>
        <taxon>Aquirufa</taxon>
    </lineage>
</organism>
<sequence>MLGLLYIVLSSVFFGFSNAYWKKAIQNTPFLQVIFMRGLYTTSFFGLCYLLDLRWGIFEPWLGALPDFSAEQLGLSFGLCVFSAFGLFFFVRTLKTEAVSLVAPISSINVFGLLTAVLFFGDSWGMNQTTAIFCVLVGLLFIFRSQWQFASISSFWKALGGSILASFFWGVSYSLFRFPIHWLGVLPFTFLLEVSVTLFVGVLLVSQKHSWQAIPQRPIQVLALCIILGSIFLHISYQSASVTQIIFIGKSQLVLTLFFSHLLYREKLTYLQIVGVGFLILSIYLVV</sequence>
<evidence type="ECO:0000313" key="4">
    <source>
        <dbReference type="Proteomes" id="UP001623559"/>
    </source>
</evidence>
<evidence type="ECO:0000313" key="3">
    <source>
        <dbReference type="EMBL" id="MFL0206890.1"/>
    </source>
</evidence>
<feature type="transmembrane region" description="Helical" evidence="1">
    <location>
        <begin position="270"/>
        <end position="286"/>
    </location>
</feature>
<feature type="transmembrane region" description="Helical" evidence="1">
    <location>
        <begin position="98"/>
        <end position="120"/>
    </location>
</feature>
<reference evidence="3 4" key="1">
    <citation type="submission" date="2024-07" db="EMBL/GenBank/DDBJ databases">
        <authorList>
            <person name="Pitt A."/>
            <person name="Hahn M.W."/>
        </authorList>
    </citation>
    <scope>NUCLEOTIDE SEQUENCE [LARGE SCALE GENOMIC DNA]</scope>
    <source>
        <strain evidence="3 4">2-AUSEE-184A6</strain>
    </source>
</reference>
<feature type="domain" description="EamA" evidence="2">
    <location>
        <begin position="2"/>
        <end position="143"/>
    </location>
</feature>
<feature type="domain" description="EamA" evidence="2">
    <location>
        <begin position="162"/>
        <end position="287"/>
    </location>
</feature>
<dbReference type="PANTHER" id="PTHR22911:SF137">
    <property type="entry name" value="SOLUTE CARRIER FAMILY 35 MEMBER G2-RELATED"/>
    <property type="match status" value="1"/>
</dbReference>
<feature type="transmembrane region" description="Helical" evidence="1">
    <location>
        <begin position="155"/>
        <end position="176"/>
    </location>
</feature>